<protein>
    <submittedName>
        <fullName evidence="9">AEC family transporter</fullName>
    </submittedName>
</protein>
<organism evidence="9 10">
    <name type="scientific">Periweissella fabalis</name>
    <dbReference type="NCBI Taxonomy" id="1070421"/>
    <lineage>
        <taxon>Bacteria</taxon>
        <taxon>Bacillati</taxon>
        <taxon>Bacillota</taxon>
        <taxon>Bacilli</taxon>
        <taxon>Lactobacillales</taxon>
        <taxon>Lactobacillaceae</taxon>
        <taxon>Periweissella</taxon>
    </lineage>
</organism>
<dbReference type="Gene3D" id="1.20.1530.20">
    <property type="match status" value="1"/>
</dbReference>
<dbReference type="Pfam" id="PF03547">
    <property type="entry name" value="Mem_trans"/>
    <property type="match status" value="1"/>
</dbReference>
<dbReference type="GO" id="GO:0055085">
    <property type="term" value="P:transmembrane transport"/>
    <property type="evidence" value="ECO:0007669"/>
    <property type="project" value="InterPro"/>
</dbReference>
<reference evidence="9 10" key="1">
    <citation type="submission" date="2020-04" db="EMBL/GenBank/DDBJ databases">
        <title>MicrobeNet Type strains.</title>
        <authorList>
            <person name="Nicholson A.C."/>
        </authorList>
    </citation>
    <scope>NUCLEOTIDE SEQUENCE [LARGE SCALE GENOMIC DNA]</scope>
    <source>
        <strain evidence="9 10">CCUG 61472</strain>
    </source>
</reference>
<evidence type="ECO:0000313" key="10">
    <source>
        <dbReference type="Proteomes" id="UP000549765"/>
    </source>
</evidence>
<comment type="caution">
    <text evidence="9">The sequence shown here is derived from an EMBL/GenBank/DDBJ whole genome shotgun (WGS) entry which is preliminary data.</text>
</comment>
<dbReference type="InterPro" id="IPR004776">
    <property type="entry name" value="Mem_transp_PIN-like"/>
</dbReference>
<feature type="transmembrane region" description="Helical" evidence="8">
    <location>
        <begin position="198"/>
        <end position="220"/>
    </location>
</feature>
<dbReference type="RefSeq" id="WP_168721907.1">
    <property type="nucleotide sequence ID" value="NZ_JAAXPN010000003.1"/>
</dbReference>
<evidence type="ECO:0000313" key="9">
    <source>
        <dbReference type="EMBL" id="NKZ24114.1"/>
    </source>
</evidence>
<dbReference type="InterPro" id="IPR038770">
    <property type="entry name" value="Na+/solute_symporter_sf"/>
</dbReference>
<keyword evidence="3" id="KW-0813">Transport</keyword>
<keyword evidence="7 8" id="KW-0472">Membrane</keyword>
<feature type="transmembrane region" description="Helical" evidence="8">
    <location>
        <begin position="288"/>
        <end position="310"/>
    </location>
</feature>
<feature type="transmembrane region" description="Helical" evidence="8">
    <location>
        <begin position="6"/>
        <end position="25"/>
    </location>
</feature>
<proteinExistence type="inferred from homology"/>
<dbReference type="EMBL" id="JAAXPN010000003">
    <property type="protein sequence ID" value="NKZ24114.1"/>
    <property type="molecule type" value="Genomic_DNA"/>
</dbReference>
<name>A0A7X6N2J4_9LACO</name>
<evidence type="ECO:0000256" key="4">
    <source>
        <dbReference type="ARBA" id="ARBA00022475"/>
    </source>
</evidence>
<keyword evidence="4" id="KW-1003">Cell membrane</keyword>
<evidence type="ECO:0000256" key="6">
    <source>
        <dbReference type="ARBA" id="ARBA00022989"/>
    </source>
</evidence>
<feature type="transmembrane region" description="Helical" evidence="8">
    <location>
        <begin position="37"/>
        <end position="59"/>
    </location>
</feature>
<gene>
    <name evidence="9" type="ORF">HF964_04740</name>
</gene>
<keyword evidence="6 8" id="KW-1133">Transmembrane helix</keyword>
<evidence type="ECO:0000256" key="3">
    <source>
        <dbReference type="ARBA" id="ARBA00022448"/>
    </source>
</evidence>
<feature type="transmembrane region" description="Helical" evidence="8">
    <location>
        <begin position="169"/>
        <end position="186"/>
    </location>
</feature>
<evidence type="ECO:0000256" key="2">
    <source>
        <dbReference type="ARBA" id="ARBA00010145"/>
    </source>
</evidence>
<dbReference type="AlphaFoldDB" id="A0A7X6N2J4"/>
<accession>A0A7X6N2J4</accession>
<dbReference type="Proteomes" id="UP000549765">
    <property type="component" value="Unassembled WGS sequence"/>
</dbReference>
<keyword evidence="10" id="KW-1185">Reference proteome</keyword>
<dbReference type="GO" id="GO:0005886">
    <property type="term" value="C:plasma membrane"/>
    <property type="evidence" value="ECO:0007669"/>
    <property type="project" value="UniProtKB-SubCell"/>
</dbReference>
<dbReference type="PANTHER" id="PTHR36838:SF1">
    <property type="entry name" value="SLR1864 PROTEIN"/>
    <property type="match status" value="1"/>
</dbReference>
<feature type="transmembrane region" description="Helical" evidence="8">
    <location>
        <begin position="71"/>
        <end position="92"/>
    </location>
</feature>
<feature type="transmembrane region" description="Helical" evidence="8">
    <location>
        <begin position="127"/>
        <end position="149"/>
    </location>
</feature>
<keyword evidence="5 8" id="KW-0812">Transmembrane</keyword>
<comment type="subcellular location">
    <subcellularLocation>
        <location evidence="1">Cell membrane</location>
        <topology evidence="1">Multi-pass membrane protein</topology>
    </subcellularLocation>
</comment>
<evidence type="ECO:0000256" key="1">
    <source>
        <dbReference type="ARBA" id="ARBA00004651"/>
    </source>
</evidence>
<feature type="transmembrane region" description="Helical" evidence="8">
    <location>
        <begin position="232"/>
        <end position="251"/>
    </location>
</feature>
<evidence type="ECO:0000256" key="7">
    <source>
        <dbReference type="ARBA" id="ARBA00023136"/>
    </source>
</evidence>
<evidence type="ECO:0000256" key="8">
    <source>
        <dbReference type="SAM" id="Phobius"/>
    </source>
</evidence>
<evidence type="ECO:0000256" key="5">
    <source>
        <dbReference type="ARBA" id="ARBA00022692"/>
    </source>
</evidence>
<comment type="similarity">
    <text evidence="2">Belongs to the auxin efflux carrier (TC 2.A.69) family.</text>
</comment>
<sequence length="315" mass="35275">MSVFLHGISGVLIILIMIAVGYILTKRNWFDDKSARLLTRLVTQISLPAYMVVTITQKFKAHELLAIIPDLRFPVISMMLLMVVAMILVQVFQIKRSHRGLFTSMFFNSNTVFVGLPINQALFGDKAIPYILIYYMANTTIFWTLGVYLIQKDGAVPVIFDWKATLGKIFSPPLMGFIVGVILVLCDIQMPTFINQDLSYLGGLTIPLSMIFIGYSVANAGLAKLKLRRDNILIILGRFVVAPILMTLLLIPTKLPLLMKQVFILQSAMPVMTNAPIIASLYKADVDYAAIMVTETTVLSLLIVPFLMFLTQYIQ</sequence>
<dbReference type="PANTHER" id="PTHR36838">
    <property type="entry name" value="AUXIN EFFLUX CARRIER FAMILY PROTEIN"/>
    <property type="match status" value="1"/>
</dbReference>